<dbReference type="AlphaFoldDB" id="A0A9J6EPB3"/>
<dbReference type="InterPro" id="IPR004875">
    <property type="entry name" value="DDE_SF_endonuclease_dom"/>
</dbReference>
<evidence type="ECO:0000259" key="1">
    <source>
        <dbReference type="Pfam" id="PF03184"/>
    </source>
</evidence>
<evidence type="ECO:0000313" key="2">
    <source>
        <dbReference type="EMBL" id="KAH8036257.1"/>
    </source>
</evidence>
<gene>
    <name evidence="2" type="ORF">HPB51_021928</name>
</gene>
<keyword evidence="3" id="KW-1185">Reference proteome</keyword>
<evidence type="ECO:0000313" key="3">
    <source>
        <dbReference type="Proteomes" id="UP000821866"/>
    </source>
</evidence>
<dbReference type="Proteomes" id="UP000821866">
    <property type="component" value="Chromosome 11"/>
</dbReference>
<proteinExistence type="predicted"/>
<name>A0A9J6EPB3_RHIMP</name>
<protein>
    <recommendedName>
        <fullName evidence="1">DDE-1 domain-containing protein</fullName>
    </recommendedName>
</protein>
<dbReference type="GO" id="GO:0003676">
    <property type="term" value="F:nucleic acid binding"/>
    <property type="evidence" value="ECO:0007669"/>
    <property type="project" value="InterPro"/>
</dbReference>
<sequence>MLQPLNKGIIQNCKVNYRRQVIERLLILIHQDKPLKIDLWMVMQMIKGGWTDVTRETMQNCFKKTGFVSSSALAASVEDVVSDAPEDAQQAQREAGEAQLVSDADDLDDLDAAHDAMSVTEELDNSAIIHEVKAKARPEAQSLEEDSDDDLSPLAPIDSATVNEYIAALKDFFFSRVLPEEHVSNLENL</sequence>
<accession>A0A9J6EPB3</accession>
<dbReference type="EMBL" id="JABSTU010000003">
    <property type="protein sequence ID" value="KAH8036257.1"/>
    <property type="molecule type" value="Genomic_DNA"/>
</dbReference>
<reference evidence="2" key="1">
    <citation type="journal article" date="2020" name="Cell">
        <title>Large-Scale Comparative Analyses of Tick Genomes Elucidate Their Genetic Diversity and Vector Capacities.</title>
        <authorList>
            <consortium name="Tick Genome and Microbiome Consortium (TIGMIC)"/>
            <person name="Jia N."/>
            <person name="Wang J."/>
            <person name="Shi W."/>
            <person name="Du L."/>
            <person name="Sun Y."/>
            <person name="Zhan W."/>
            <person name="Jiang J.F."/>
            <person name="Wang Q."/>
            <person name="Zhang B."/>
            <person name="Ji P."/>
            <person name="Bell-Sakyi L."/>
            <person name="Cui X.M."/>
            <person name="Yuan T.T."/>
            <person name="Jiang B.G."/>
            <person name="Yang W.F."/>
            <person name="Lam T.T."/>
            <person name="Chang Q.C."/>
            <person name="Ding S.J."/>
            <person name="Wang X.J."/>
            <person name="Zhu J.G."/>
            <person name="Ruan X.D."/>
            <person name="Zhao L."/>
            <person name="Wei J.T."/>
            <person name="Ye R.Z."/>
            <person name="Que T.C."/>
            <person name="Du C.H."/>
            <person name="Zhou Y.H."/>
            <person name="Cheng J.X."/>
            <person name="Dai P.F."/>
            <person name="Guo W.B."/>
            <person name="Han X.H."/>
            <person name="Huang E.J."/>
            <person name="Li L.F."/>
            <person name="Wei W."/>
            <person name="Gao Y.C."/>
            <person name="Liu J.Z."/>
            <person name="Shao H.Z."/>
            <person name="Wang X."/>
            <person name="Wang C.C."/>
            <person name="Yang T.C."/>
            <person name="Huo Q.B."/>
            <person name="Li W."/>
            <person name="Chen H.Y."/>
            <person name="Chen S.E."/>
            <person name="Zhou L.G."/>
            <person name="Ni X.B."/>
            <person name="Tian J.H."/>
            <person name="Sheng Y."/>
            <person name="Liu T."/>
            <person name="Pan Y.S."/>
            <person name="Xia L.Y."/>
            <person name="Li J."/>
            <person name="Zhao F."/>
            <person name="Cao W.C."/>
        </authorList>
    </citation>
    <scope>NUCLEOTIDE SEQUENCE</scope>
    <source>
        <strain evidence="2">Rmic-2018</strain>
    </source>
</reference>
<feature type="domain" description="DDE-1" evidence="1">
    <location>
        <begin position="2"/>
        <end position="62"/>
    </location>
</feature>
<reference evidence="2" key="2">
    <citation type="submission" date="2021-09" db="EMBL/GenBank/DDBJ databases">
        <authorList>
            <person name="Jia N."/>
            <person name="Wang J."/>
            <person name="Shi W."/>
            <person name="Du L."/>
            <person name="Sun Y."/>
            <person name="Zhan W."/>
            <person name="Jiang J."/>
            <person name="Wang Q."/>
            <person name="Zhang B."/>
            <person name="Ji P."/>
            <person name="Sakyi L.B."/>
            <person name="Cui X."/>
            <person name="Yuan T."/>
            <person name="Jiang B."/>
            <person name="Yang W."/>
            <person name="Lam T.T.-Y."/>
            <person name="Chang Q."/>
            <person name="Ding S."/>
            <person name="Wang X."/>
            <person name="Zhu J."/>
            <person name="Ruan X."/>
            <person name="Zhao L."/>
            <person name="Wei J."/>
            <person name="Que T."/>
            <person name="Du C."/>
            <person name="Cheng J."/>
            <person name="Dai P."/>
            <person name="Han X."/>
            <person name="Huang E."/>
            <person name="Gao Y."/>
            <person name="Liu J."/>
            <person name="Shao H."/>
            <person name="Ye R."/>
            <person name="Li L."/>
            <person name="Wei W."/>
            <person name="Wang X."/>
            <person name="Wang C."/>
            <person name="Huo Q."/>
            <person name="Li W."/>
            <person name="Guo W."/>
            <person name="Chen H."/>
            <person name="Chen S."/>
            <person name="Zhou L."/>
            <person name="Zhou L."/>
            <person name="Ni X."/>
            <person name="Tian J."/>
            <person name="Zhou Y."/>
            <person name="Sheng Y."/>
            <person name="Liu T."/>
            <person name="Pan Y."/>
            <person name="Xia L."/>
            <person name="Li J."/>
            <person name="Zhao F."/>
            <person name="Cao W."/>
        </authorList>
    </citation>
    <scope>NUCLEOTIDE SEQUENCE</scope>
    <source>
        <strain evidence="2">Rmic-2018</strain>
        <tissue evidence="2">Larvae</tissue>
    </source>
</reference>
<comment type="caution">
    <text evidence="2">The sequence shown here is derived from an EMBL/GenBank/DDBJ whole genome shotgun (WGS) entry which is preliminary data.</text>
</comment>
<dbReference type="Pfam" id="PF03184">
    <property type="entry name" value="DDE_1"/>
    <property type="match status" value="1"/>
</dbReference>
<organism evidence="2 3">
    <name type="scientific">Rhipicephalus microplus</name>
    <name type="common">Cattle tick</name>
    <name type="synonym">Boophilus microplus</name>
    <dbReference type="NCBI Taxonomy" id="6941"/>
    <lineage>
        <taxon>Eukaryota</taxon>
        <taxon>Metazoa</taxon>
        <taxon>Ecdysozoa</taxon>
        <taxon>Arthropoda</taxon>
        <taxon>Chelicerata</taxon>
        <taxon>Arachnida</taxon>
        <taxon>Acari</taxon>
        <taxon>Parasitiformes</taxon>
        <taxon>Ixodida</taxon>
        <taxon>Ixodoidea</taxon>
        <taxon>Ixodidae</taxon>
        <taxon>Rhipicephalinae</taxon>
        <taxon>Rhipicephalus</taxon>
        <taxon>Boophilus</taxon>
    </lineage>
</organism>